<reference evidence="2" key="1">
    <citation type="submission" date="2023-10" db="EMBL/GenBank/DDBJ databases">
        <authorList>
            <person name="Chen Y."/>
            <person name="Shah S."/>
            <person name="Dougan E. K."/>
            <person name="Thang M."/>
            <person name="Chan C."/>
        </authorList>
    </citation>
    <scope>NUCLEOTIDE SEQUENCE [LARGE SCALE GENOMIC DNA]</scope>
</reference>
<organism evidence="2 3">
    <name type="scientific">Prorocentrum cordatum</name>
    <dbReference type="NCBI Taxonomy" id="2364126"/>
    <lineage>
        <taxon>Eukaryota</taxon>
        <taxon>Sar</taxon>
        <taxon>Alveolata</taxon>
        <taxon>Dinophyceae</taxon>
        <taxon>Prorocentrales</taxon>
        <taxon>Prorocentraceae</taxon>
        <taxon>Prorocentrum</taxon>
    </lineage>
</organism>
<feature type="region of interest" description="Disordered" evidence="1">
    <location>
        <begin position="1"/>
        <end position="30"/>
    </location>
</feature>
<dbReference type="Proteomes" id="UP001189429">
    <property type="component" value="Unassembled WGS sequence"/>
</dbReference>
<feature type="compositionally biased region" description="Basic and acidic residues" evidence="1">
    <location>
        <begin position="134"/>
        <end position="148"/>
    </location>
</feature>
<comment type="caution">
    <text evidence="2">The sequence shown here is derived from an EMBL/GenBank/DDBJ whole genome shotgun (WGS) entry which is preliminary data.</text>
</comment>
<keyword evidence="3" id="KW-1185">Reference proteome</keyword>
<sequence length="801" mass="87167">MPTPDKPENVRIPTVIDEPPVDPAAQQPRVVPEQVPAEPRNVYIRRNVELAKYGFTDGCPGCLAARTNASAKARSSECRERIQQAMANDPELAPRVFGAAARQLEAADRAPARQEGASSGALPQAASPAEPPMEIERPGRRAAERRGSPAELPQASRRRLAVPGGPAPLAPAISGEQPRTPAQAPATPQAQAAGPSGLLQAPPGAGDPMDADSLELCALLAAFGDWRVAVSELYGPGRLTSRSSAFDPEPGTAYDIRTGYDFSQEGDRQRAQATIELEQPLLITGSPMRAPWSNLQALNVIHGVDVNAIMERGVVHLVFCAERYKEQIKAGRLFLHEQPASSRSWRLWMIREIAEMPGVHYVECDQCAYGLWCTDAVGPALVKKPTGWLTNSAEIARELTRRCPGCARHCQTVGLGRRGMRIIERYPPKFVAAVLRGLRREAIARGQLGALEAGPHLDEPPIWDAYPEYYTEIVDNISGAALDPELVAAGRKEEMEFLRGLGAEVVCLNRVFRWTSRGDVELEADSRHAFIMMQQLNLWRGSKALSTPGVKAKSVDRGRVLEGEEATRYRSLVMRASYLSEDRPDIKYAVKEAAKYMHEPCEHGMELVKRIARYLLGVLKGFSDSDFAGCLETRKSTSCGVFQLGDHMIRVFSATQGSEALSSGEAEWYALVHTASCGIGLVSLARDMGYELELCLAGDATAASGIAHRRGAGRIRHIETNTLWLQRHVTERRVILSKTLGKVNVADLGTKHLAQNELDEMLGLLGFFVAAGKSDLSLAVAGNLLEPDPACEPEGKEEVQA</sequence>
<gene>
    <name evidence="2" type="ORF">PCOR1329_LOCUS34278</name>
</gene>
<feature type="compositionally biased region" description="Low complexity" evidence="1">
    <location>
        <begin position="177"/>
        <end position="193"/>
    </location>
</feature>
<feature type="region of interest" description="Disordered" evidence="1">
    <location>
        <begin position="103"/>
        <end position="207"/>
    </location>
</feature>
<evidence type="ECO:0000313" key="3">
    <source>
        <dbReference type="Proteomes" id="UP001189429"/>
    </source>
</evidence>
<proteinExistence type="predicted"/>
<accession>A0ABN9T065</accession>
<protein>
    <submittedName>
        <fullName evidence="2">Uncharacterized protein</fullName>
    </submittedName>
</protein>
<dbReference type="PANTHER" id="PTHR11439:SF463">
    <property type="entry name" value="REVERSE TRANSCRIPTASE TY1_COPIA-TYPE DOMAIN-CONTAINING PROTEIN"/>
    <property type="match status" value="1"/>
</dbReference>
<name>A0ABN9T065_9DINO</name>
<evidence type="ECO:0000256" key="1">
    <source>
        <dbReference type="SAM" id="MobiDB-lite"/>
    </source>
</evidence>
<dbReference type="PANTHER" id="PTHR11439">
    <property type="entry name" value="GAG-POL-RELATED RETROTRANSPOSON"/>
    <property type="match status" value="1"/>
</dbReference>
<dbReference type="EMBL" id="CAUYUJ010014213">
    <property type="protein sequence ID" value="CAK0838302.1"/>
    <property type="molecule type" value="Genomic_DNA"/>
</dbReference>
<evidence type="ECO:0000313" key="2">
    <source>
        <dbReference type="EMBL" id="CAK0838302.1"/>
    </source>
</evidence>
<dbReference type="CDD" id="cd09272">
    <property type="entry name" value="RNase_HI_RT_Ty1"/>
    <property type="match status" value="1"/>
</dbReference>